<dbReference type="InterPro" id="IPR050888">
    <property type="entry name" value="ZnF_C2H2-type_TF"/>
</dbReference>
<evidence type="ECO:0000259" key="8">
    <source>
        <dbReference type="PROSITE" id="PS50157"/>
    </source>
</evidence>
<dbReference type="InterPro" id="IPR013087">
    <property type="entry name" value="Znf_C2H2_type"/>
</dbReference>
<keyword evidence="4 7" id="KW-0863">Zinc-finger</keyword>
<feature type="domain" description="C2H2-type" evidence="8">
    <location>
        <begin position="304"/>
        <end position="331"/>
    </location>
</feature>
<evidence type="ECO:0000256" key="7">
    <source>
        <dbReference type="PROSITE-ProRule" id="PRU00042"/>
    </source>
</evidence>
<evidence type="ECO:0000256" key="4">
    <source>
        <dbReference type="ARBA" id="ARBA00022771"/>
    </source>
</evidence>
<feature type="domain" description="C2H2-type" evidence="8">
    <location>
        <begin position="360"/>
        <end position="384"/>
    </location>
</feature>
<comment type="subcellular location">
    <subcellularLocation>
        <location evidence="1">Nucleus</location>
    </subcellularLocation>
</comment>
<evidence type="ECO:0000256" key="1">
    <source>
        <dbReference type="ARBA" id="ARBA00004123"/>
    </source>
</evidence>
<dbReference type="InterPro" id="IPR036236">
    <property type="entry name" value="Znf_C2H2_sf"/>
</dbReference>
<dbReference type="Proteomes" id="UP001153636">
    <property type="component" value="Chromosome 7"/>
</dbReference>
<keyword evidence="10" id="KW-1185">Reference proteome</keyword>
<dbReference type="AlphaFoldDB" id="A0A9P0D214"/>
<dbReference type="Pfam" id="PF00096">
    <property type="entry name" value="zf-C2H2"/>
    <property type="match status" value="2"/>
</dbReference>
<proteinExistence type="predicted"/>
<dbReference type="EMBL" id="OV651819">
    <property type="protein sequence ID" value="CAH1113338.1"/>
    <property type="molecule type" value="Genomic_DNA"/>
</dbReference>
<name>A0A9P0D214_9CUCU</name>
<reference evidence="9" key="1">
    <citation type="submission" date="2022-01" db="EMBL/GenBank/DDBJ databases">
        <authorList>
            <person name="King R."/>
        </authorList>
    </citation>
    <scope>NUCLEOTIDE SEQUENCE</scope>
</reference>
<sequence length="384" mass="44486">MCKKISNDIHEHDVRSGIKCAFCLTDLKEENKTSHFCFHRVSEEVVLQEDNSLKCKICDLKFDEETLVEHMNKCCVLFPRMQGCMQGGTRLLQLALKEGTVTKVEMAYLCNTCKGTFNLGTISGHIKNCGHIIHRCVHCNISFPSAKYLKEHFANIKYSAIHFCFKCVRTCDLDHTNECNGYMKSFCTVCHASIISSQLTSHRCFHLFSNEEIENYRIKDDFLYTACVHCERKVPREYLKHHINYKHLDGLKDYPCTICEQSFNTSPELKAHEKQHNDLLCYICGKTNLKNYAAHLQNHKKQELMCNKCGKKFNRSNNLIAHELVHVEKGKHACDVCKKLFKNKFNLKVHKRIHDSVKPFECSVCQKTFQTKQARDKHLGTHQA</sequence>
<dbReference type="SMART" id="SM00355">
    <property type="entry name" value="ZnF_C2H2"/>
    <property type="match status" value="8"/>
</dbReference>
<accession>A0A9P0D214</accession>
<keyword evidence="3" id="KW-0677">Repeat</keyword>
<keyword evidence="5" id="KW-0862">Zinc</keyword>
<organism evidence="9 10">
    <name type="scientific">Psylliodes chrysocephalus</name>
    <dbReference type="NCBI Taxonomy" id="3402493"/>
    <lineage>
        <taxon>Eukaryota</taxon>
        <taxon>Metazoa</taxon>
        <taxon>Ecdysozoa</taxon>
        <taxon>Arthropoda</taxon>
        <taxon>Hexapoda</taxon>
        <taxon>Insecta</taxon>
        <taxon>Pterygota</taxon>
        <taxon>Neoptera</taxon>
        <taxon>Endopterygota</taxon>
        <taxon>Coleoptera</taxon>
        <taxon>Polyphaga</taxon>
        <taxon>Cucujiformia</taxon>
        <taxon>Chrysomeloidea</taxon>
        <taxon>Chrysomelidae</taxon>
        <taxon>Galerucinae</taxon>
        <taxon>Alticini</taxon>
        <taxon>Psylliodes</taxon>
    </lineage>
</organism>
<evidence type="ECO:0000256" key="3">
    <source>
        <dbReference type="ARBA" id="ARBA00022737"/>
    </source>
</evidence>
<dbReference type="OrthoDB" id="6755643at2759"/>
<dbReference type="PROSITE" id="PS50157">
    <property type="entry name" value="ZINC_FINGER_C2H2_2"/>
    <property type="match status" value="4"/>
</dbReference>
<dbReference type="Pfam" id="PF12874">
    <property type="entry name" value="zf-met"/>
    <property type="match status" value="2"/>
</dbReference>
<feature type="domain" description="C2H2-type" evidence="8">
    <location>
        <begin position="254"/>
        <end position="276"/>
    </location>
</feature>
<dbReference type="Pfam" id="PF13894">
    <property type="entry name" value="zf-C2H2_4"/>
    <property type="match status" value="1"/>
</dbReference>
<keyword evidence="2" id="KW-0479">Metal-binding</keyword>
<dbReference type="GO" id="GO:0005634">
    <property type="term" value="C:nucleus"/>
    <property type="evidence" value="ECO:0007669"/>
    <property type="project" value="UniProtKB-SubCell"/>
</dbReference>
<dbReference type="GO" id="GO:0008270">
    <property type="term" value="F:zinc ion binding"/>
    <property type="evidence" value="ECO:0007669"/>
    <property type="project" value="UniProtKB-KW"/>
</dbReference>
<dbReference type="PANTHER" id="PTHR24406">
    <property type="entry name" value="TRANSCRIPTIONAL REPRESSOR CTCFL-RELATED"/>
    <property type="match status" value="1"/>
</dbReference>
<keyword evidence="6" id="KW-0539">Nucleus</keyword>
<evidence type="ECO:0000256" key="2">
    <source>
        <dbReference type="ARBA" id="ARBA00022723"/>
    </source>
</evidence>
<dbReference type="SUPFAM" id="SSF57667">
    <property type="entry name" value="beta-beta-alpha zinc fingers"/>
    <property type="match status" value="3"/>
</dbReference>
<evidence type="ECO:0000313" key="9">
    <source>
        <dbReference type="EMBL" id="CAH1113338.1"/>
    </source>
</evidence>
<dbReference type="Gene3D" id="3.30.160.60">
    <property type="entry name" value="Classic Zinc Finger"/>
    <property type="match status" value="4"/>
</dbReference>
<evidence type="ECO:0000256" key="5">
    <source>
        <dbReference type="ARBA" id="ARBA00022833"/>
    </source>
</evidence>
<evidence type="ECO:0000256" key="6">
    <source>
        <dbReference type="ARBA" id="ARBA00023242"/>
    </source>
</evidence>
<evidence type="ECO:0000313" key="10">
    <source>
        <dbReference type="Proteomes" id="UP001153636"/>
    </source>
</evidence>
<feature type="domain" description="C2H2-type" evidence="8">
    <location>
        <begin position="332"/>
        <end position="359"/>
    </location>
</feature>
<dbReference type="PROSITE" id="PS00028">
    <property type="entry name" value="ZINC_FINGER_C2H2_1"/>
    <property type="match status" value="4"/>
</dbReference>
<protein>
    <recommendedName>
        <fullName evidence="8">C2H2-type domain-containing protein</fullName>
    </recommendedName>
</protein>
<gene>
    <name evidence="9" type="ORF">PSYICH_LOCUS13513</name>
</gene>